<keyword evidence="2" id="KW-1185">Reference proteome</keyword>
<protein>
    <submittedName>
        <fullName evidence="1">Uncharacterized protein</fullName>
    </submittedName>
</protein>
<dbReference type="Proteomes" id="UP001171945">
    <property type="component" value="Unassembled WGS sequence"/>
</dbReference>
<reference evidence="1" key="1">
    <citation type="submission" date="2023-06" db="EMBL/GenBank/DDBJ databases">
        <title>Uncultivated large filamentous bacteria from sulfidic sediments reveal new species and different genomic features in energy metabolism and defense.</title>
        <authorList>
            <person name="Fonseca A."/>
        </authorList>
    </citation>
    <scope>NUCLEOTIDE SEQUENCE</scope>
    <source>
        <strain evidence="1">HSG4</strain>
    </source>
</reference>
<dbReference type="EMBL" id="JAUCGM010000250">
    <property type="protein sequence ID" value="MDM8562685.1"/>
    <property type="molecule type" value="Genomic_DNA"/>
</dbReference>
<evidence type="ECO:0000313" key="2">
    <source>
        <dbReference type="Proteomes" id="UP001171945"/>
    </source>
</evidence>
<accession>A0ABT7VSY2</accession>
<gene>
    <name evidence="1" type="ORF">QUF54_04950</name>
</gene>
<comment type="caution">
    <text evidence="1">The sequence shown here is derived from an EMBL/GenBank/DDBJ whole genome shotgun (WGS) entry which is preliminary data.</text>
</comment>
<evidence type="ECO:0000313" key="1">
    <source>
        <dbReference type="EMBL" id="MDM8562685.1"/>
    </source>
</evidence>
<name>A0ABT7VSY2_9GAMM</name>
<organism evidence="1 2">
    <name type="scientific">Candidatus Marithioploca araucensis</name>
    <dbReference type="NCBI Taxonomy" id="70273"/>
    <lineage>
        <taxon>Bacteria</taxon>
        <taxon>Pseudomonadati</taxon>
        <taxon>Pseudomonadota</taxon>
        <taxon>Gammaproteobacteria</taxon>
        <taxon>Thiotrichales</taxon>
        <taxon>Thiotrichaceae</taxon>
        <taxon>Candidatus Marithioploca</taxon>
    </lineage>
</organism>
<sequence length="81" mass="9606">MCSCTKVAHPTWLSHRREQEKVHDAIAYAPYELRFINQTYAAYELRVTSYQSDICGLRVRLTPAKFLKWWATKRRCPPYLA</sequence>
<proteinExistence type="predicted"/>